<proteinExistence type="predicted"/>
<evidence type="ECO:0000313" key="1">
    <source>
        <dbReference type="EMBL" id="WHV01202.1"/>
    </source>
</evidence>
<accession>A0AAT9UPL0</accession>
<gene>
    <name evidence="1" type="ORF">CDPV99-086</name>
</gene>
<keyword evidence="1" id="KW-0560">Oxidoreductase</keyword>
<name>A0AAT9UPL0_9POXV</name>
<protein>
    <submittedName>
        <fullName evidence="1">GSH peroxidase</fullName>
    </submittedName>
</protein>
<dbReference type="Gene3D" id="3.40.30.10">
    <property type="entry name" value="Glutaredoxin"/>
    <property type="match status" value="1"/>
</dbReference>
<dbReference type="EMBL" id="OQ865376">
    <property type="protein sequence ID" value="WHV01202.1"/>
    <property type="molecule type" value="Genomic_DNA"/>
</dbReference>
<keyword evidence="1" id="KW-0575">Peroxidase</keyword>
<organism evidence="1">
    <name type="scientific">Condorpox virus</name>
    <dbReference type="NCBI Taxonomy" id="3049970"/>
    <lineage>
        <taxon>Viruses</taxon>
        <taxon>Varidnaviria</taxon>
        <taxon>Bamfordvirae</taxon>
        <taxon>Nucleocytoviricota</taxon>
        <taxon>Pokkesviricetes</taxon>
        <taxon>Chitovirales</taxon>
        <taxon>Poxviridae</taxon>
        <taxon>Chordopoxvirinae</taxon>
        <taxon>Avipoxvirus</taxon>
    </lineage>
</organism>
<reference evidence="1" key="1">
    <citation type="submission" date="2023-04" db="EMBL/GenBank/DDBJ databases">
        <title>Genomic characterization of avipoxvirus isolates from Andean condor (Vultur gryphus).</title>
        <authorList>
            <person name="Butt S.L."/>
            <person name="Do Nascimento G.M."/>
            <person name="Tripathy D.N."/>
            <person name="Diel D.G."/>
        </authorList>
    </citation>
    <scope>NUCLEOTIDE SEQUENCE</scope>
    <source>
        <strain evidence="1">CDPV99</strain>
    </source>
</reference>
<dbReference type="GO" id="GO:0004601">
    <property type="term" value="F:peroxidase activity"/>
    <property type="evidence" value="ECO:0007669"/>
    <property type="project" value="UniProtKB-KW"/>
</dbReference>
<sequence length="42" mass="4890">MDDDWILKQNIYGFDVNLIDGKNFKLSTYKDCICLFVNVASE</sequence>